<dbReference type="Pfam" id="PF01636">
    <property type="entry name" value="APH"/>
    <property type="match status" value="1"/>
</dbReference>
<dbReference type="EMBL" id="ML979139">
    <property type="protein sequence ID" value="KAF1913062.1"/>
    <property type="molecule type" value="Genomic_DNA"/>
</dbReference>
<evidence type="ECO:0000256" key="5">
    <source>
        <dbReference type="ARBA" id="ARBA00023128"/>
    </source>
</evidence>
<keyword evidence="5" id="KW-0496">Mitochondrion</keyword>
<evidence type="ECO:0000256" key="1">
    <source>
        <dbReference type="ARBA" id="ARBA00004173"/>
    </source>
</evidence>
<evidence type="ECO:0000256" key="2">
    <source>
        <dbReference type="ARBA" id="ARBA00005543"/>
    </source>
</evidence>
<organism evidence="8 9">
    <name type="scientific">Ampelomyces quisqualis</name>
    <name type="common">Powdery mildew agent</name>
    <dbReference type="NCBI Taxonomy" id="50730"/>
    <lineage>
        <taxon>Eukaryota</taxon>
        <taxon>Fungi</taxon>
        <taxon>Dikarya</taxon>
        <taxon>Ascomycota</taxon>
        <taxon>Pezizomycotina</taxon>
        <taxon>Dothideomycetes</taxon>
        <taxon>Pleosporomycetidae</taxon>
        <taxon>Pleosporales</taxon>
        <taxon>Pleosporineae</taxon>
        <taxon>Phaeosphaeriaceae</taxon>
        <taxon>Ampelomyces</taxon>
    </lineage>
</organism>
<evidence type="ECO:0000259" key="7">
    <source>
        <dbReference type="Pfam" id="PF01636"/>
    </source>
</evidence>
<comment type="similarity">
    <text evidence="2">Belongs to the AIM9 family.</text>
</comment>
<comment type="subcellular location">
    <subcellularLocation>
        <location evidence="1">Mitochondrion</location>
    </subcellularLocation>
</comment>
<dbReference type="PANTHER" id="PTHR36091">
    <property type="entry name" value="ALTERED INHERITANCE OF MITOCHONDRIA PROTEIN 9, MITOCHONDRIAL"/>
    <property type="match status" value="1"/>
</dbReference>
<dbReference type="OrthoDB" id="2831558at2759"/>
<evidence type="ECO:0000313" key="8">
    <source>
        <dbReference type="EMBL" id="KAF1913062.1"/>
    </source>
</evidence>
<evidence type="ECO:0000256" key="6">
    <source>
        <dbReference type="ARBA" id="ARBA00031849"/>
    </source>
</evidence>
<dbReference type="Proteomes" id="UP000800096">
    <property type="component" value="Unassembled WGS sequence"/>
</dbReference>
<gene>
    <name evidence="8" type="ORF">BDU57DRAFT_559219</name>
</gene>
<keyword evidence="4" id="KW-0809">Transit peptide</keyword>
<dbReference type="PANTHER" id="PTHR36091:SF1">
    <property type="entry name" value="ALTERED INHERITANCE OF MITOCHONDRIA PROTEIN 9, MITOCHONDRIAL"/>
    <property type="match status" value="1"/>
</dbReference>
<evidence type="ECO:0000313" key="9">
    <source>
        <dbReference type="Proteomes" id="UP000800096"/>
    </source>
</evidence>
<protein>
    <recommendedName>
        <fullName evidence="3">Altered inheritance of mitochondria protein 9, mitochondrial</fullName>
    </recommendedName>
    <alternativeName>
        <fullName evidence="6">Found in mitochondrial proteome protein 29</fullName>
    </alternativeName>
</protein>
<accession>A0A6A5QCH5</accession>
<name>A0A6A5QCH5_AMPQU</name>
<dbReference type="InterPro" id="IPR011009">
    <property type="entry name" value="Kinase-like_dom_sf"/>
</dbReference>
<proteinExistence type="inferred from homology"/>
<evidence type="ECO:0000256" key="4">
    <source>
        <dbReference type="ARBA" id="ARBA00022946"/>
    </source>
</evidence>
<sequence>MSQRHVRINVIELARCAAVATGAKTCVNIAKYPDTIYQARKVLEIHVPKVLAWCSQTHENPVGAEYIIMEEPIFLRRLEDSPSSQPLYIEANGDEITNKNLVIGPSTARENFDSGRGAIDFYRGPWDSLEAYHLSIGHRELACISHLSKLPKSPITLCGPGIYQPTKTKKLRALYCYPDLHNDLHVTNIFFDPDEPTKVVGLIDWQSTEMSPLYFHARQPYMIDDVGPSINSLERPQPRTDLDQLEPAERESANFPYLQQSLCSLYNTITHRQNPRLYTALQFQHTQKYLLLLLACNLLIDSEASYHAQVAELETTWNKFSGEDASTYPFAFSDEERQELEADVEGVIHGMEAMRSIKESLGDLFPERGD</sequence>
<dbReference type="InterPro" id="IPR002575">
    <property type="entry name" value="Aminoglycoside_PTrfase"/>
</dbReference>
<reference evidence="8" key="1">
    <citation type="journal article" date="2020" name="Stud. Mycol.">
        <title>101 Dothideomycetes genomes: a test case for predicting lifestyles and emergence of pathogens.</title>
        <authorList>
            <person name="Haridas S."/>
            <person name="Albert R."/>
            <person name="Binder M."/>
            <person name="Bloem J."/>
            <person name="Labutti K."/>
            <person name="Salamov A."/>
            <person name="Andreopoulos B."/>
            <person name="Baker S."/>
            <person name="Barry K."/>
            <person name="Bills G."/>
            <person name="Bluhm B."/>
            <person name="Cannon C."/>
            <person name="Castanera R."/>
            <person name="Culley D."/>
            <person name="Daum C."/>
            <person name="Ezra D."/>
            <person name="Gonzalez J."/>
            <person name="Henrissat B."/>
            <person name="Kuo A."/>
            <person name="Liang C."/>
            <person name="Lipzen A."/>
            <person name="Lutzoni F."/>
            <person name="Magnuson J."/>
            <person name="Mondo S."/>
            <person name="Nolan M."/>
            <person name="Ohm R."/>
            <person name="Pangilinan J."/>
            <person name="Park H.-J."/>
            <person name="Ramirez L."/>
            <person name="Alfaro M."/>
            <person name="Sun H."/>
            <person name="Tritt A."/>
            <person name="Yoshinaga Y."/>
            <person name="Zwiers L.-H."/>
            <person name="Turgeon B."/>
            <person name="Goodwin S."/>
            <person name="Spatafora J."/>
            <person name="Crous P."/>
            <person name="Grigoriev I."/>
        </authorList>
    </citation>
    <scope>NUCLEOTIDE SEQUENCE</scope>
    <source>
        <strain evidence="8">HMLAC05119</strain>
    </source>
</reference>
<dbReference type="SUPFAM" id="SSF56112">
    <property type="entry name" value="Protein kinase-like (PK-like)"/>
    <property type="match status" value="1"/>
</dbReference>
<dbReference type="InterPro" id="IPR051035">
    <property type="entry name" value="Mito_inheritance_9"/>
</dbReference>
<dbReference type="AlphaFoldDB" id="A0A6A5QCH5"/>
<dbReference type="Gene3D" id="3.90.1200.10">
    <property type="match status" value="1"/>
</dbReference>
<feature type="domain" description="Aminoglycoside phosphotransferase" evidence="7">
    <location>
        <begin position="180"/>
        <end position="214"/>
    </location>
</feature>
<keyword evidence="9" id="KW-1185">Reference proteome</keyword>
<dbReference type="GO" id="GO:0005739">
    <property type="term" value="C:mitochondrion"/>
    <property type="evidence" value="ECO:0007669"/>
    <property type="project" value="UniProtKB-SubCell"/>
</dbReference>
<evidence type="ECO:0000256" key="3">
    <source>
        <dbReference type="ARBA" id="ARBA00016197"/>
    </source>
</evidence>